<dbReference type="PANTHER" id="PTHR30417">
    <property type="entry name" value="N-ACETYLMURAMOYL-L-ALANINE AMIDASE AMID"/>
    <property type="match status" value="1"/>
</dbReference>
<dbReference type="GO" id="GO:0009254">
    <property type="term" value="P:peptidoglycan turnover"/>
    <property type="evidence" value="ECO:0007669"/>
    <property type="project" value="TreeGrafter"/>
</dbReference>
<gene>
    <name evidence="8" type="ORF">I603_1739</name>
</gene>
<dbReference type="CDD" id="cd06583">
    <property type="entry name" value="PGRP"/>
    <property type="match status" value="1"/>
</dbReference>
<keyword evidence="4" id="KW-0378">Hydrolase</keyword>
<dbReference type="InterPro" id="IPR002502">
    <property type="entry name" value="Amidase_domain"/>
</dbReference>
<evidence type="ECO:0000313" key="9">
    <source>
        <dbReference type="Proteomes" id="UP000092484"/>
    </source>
</evidence>
<evidence type="ECO:0000256" key="6">
    <source>
        <dbReference type="SAM" id="MobiDB-lite"/>
    </source>
</evidence>
<evidence type="ECO:0000259" key="7">
    <source>
        <dbReference type="SMART" id="SM00644"/>
    </source>
</evidence>
<keyword evidence="9" id="KW-1185">Reference proteome</keyword>
<dbReference type="InterPro" id="IPR036366">
    <property type="entry name" value="PGBDSf"/>
</dbReference>
<dbReference type="GO" id="GO:0008745">
    <property type="term" value="F:N-acetylmuramoyl-L-alanine amidase activity"/>
    <property type="evidence" value="ECO:0007669"/>
    <property type="project" value="UniProtKB-EC"/>
</dbReference>
<comment type="catalytic activity">
    <reaction evidence="1">
        <text>Hydrolyzes the link between N-acetylmuramoyl residues and L-amino acid residues in certain cell-wall glycopeptides.</text>
        <dbReference type="EC" id="3.5.1.28"/>
    </reaction>
</comment>
<name>A0A1A7BHZ1_9SPHN</name>
<evidence type="ECO:0000256" key="1">
    <source>
        <dbReference type="ARBA" id="ARBA00001561"/>
    </source>
</evidence>
<feature type="domain" description="N-acetylmuramoyl-L-alanine amidase" evidence="7">
    <location>
        <begin position="12"/>
        <end position="152"/>
    </location>
</feature>
<dbReference type="Pfam" id="PF01510">
    <property type="entry name" value="Amidase_2"/>
    <property type="match status" value="1"/>
</dbReference>
<dbReference type="STRING" id="1300349.I603_1739"/>
<dbReference type="EMBL" id="LZYB01000003">
    <property type="protein sequence ID" value="OBV11331.1"/>
    <property type="molecule type" value="Genomic_DNA"/>
</dbReference>
<dbReference type="EC" id="3.5.1.28" evidence="3"/>
<sequence>MAGGDELVHRELPSPNHGERTAPVSMVVLHYTEMKPVEAALERMCDPQASVSAHYCITEEGEVIRLVPEGRRAWHAGQSYWRGIPDVNSASIGIELDHPGHAPENGGYCPFAEAQIEALIPLLARIVKQYDIPRANVVGHSCVAPMRKIDPGELFPWERLAQYKLCLPRPTSLAAGNPFHNEGSFFLALERFGYDITDQRKAVEAFERRWRPEHITGIPDGEVAAILWQLLLDRDQGRTR</sequence>
<evidence type="ECO:0000256" key="5">
    <source>
        <dbReference type="ARBA" id="ARBA00023316"/>
    </source>
</evidence>
<dbReference type="SUPFAM" id="SSF55846">
    <property type="entry name" value="N-acetylmuramoyl-L-alanine amidase-like"/>
    <property type="match status" value="1"/>
</dbReference>
<feature type="region of interest" description="Disordered" evidence="6">
    <location>
        <begin position="1"/>
        <end position="20"/>
    </location>
</feature>
<evidence type="ECO:0000256" key="2">
    <source>
        <dbReference type="ARBA" id="ARBA00007553"/>
    </source>
</evidence>
<dbReference type="AlphaFoldDB" id="A0A1A7BHZ1"/>
<dbReference type="InterPro" id="IPR036505">
    <property type="entry name" value="Amidase/PGRP_sf"/>
</dbReference>
<comment type="caution">
    <text evidence="8">The sequence shown here is derived from an EMBL/GenBank/DDBJ whole genome shotgun (WGS) entry which is preliminary data.</text>
</comment>
<dbReference type="Gene3D" id="3.40.80.10">
    <property type="entry name" value="Peptidoglycan recognition protein-like"/>
    <property type="match status" value="1"/>
</dbReference>
<evidence type="ECO:0000313" key="8">
    <source>
        <dbReference type="EMBL" id="OBV11331.1"/>
    </source>
</evidence>
<evidence type="ECO:0000256" key="4">
    <source>
        <dbReference type="ARBA" id="ARBA00022801"/>
    </source>
</evidence>
<dbReference type="InterPro" id="IPR036365">
    <property type="entry name" value="PGBD-like_sf"/>
</dbReference>
<dbReference type="SUPFAM" id="SSF47090">
    <property type="entry name" value="PGBD-like"/>
    <property type="match status" value="1"/>
</dbReference>
<dbReference type="PANTHER" id="PTHR30417:SF1">
    <property type="entry name" value="N-ACETYLMURAMOYL-L-ALANINE AMIDASE AMID"/>
    <property type="match status" value="1"/>
</dbReference>
<reference evidence="8 9" key="1">
    <citation type="submission" date="2016-06" db="EMBL/GenBank/DDBJ databases">
        <title>Genome sequence of Porphyrobacter dokdonensis DSW-74.</title>
        <authorList>
            <person name="Kim J.F."/>
            <person name="Song J.Y."/>
        </authorList>
    </citation>
    <scope>NUCLEOTIDE SEQUENCE [LARGE SCALE GENOMIC DNA]</scope>
    <source>
        <strain evidence="8 9">DSW-74</strain>
    </source>
</reference>
<proteinExistence type="inferred from homology"/>
<dbReference type="GO" id="GO:0019867">
    <property type="term" value="C:outer membrane"/>
    <property type="evidence" value="ECO:0007669"/>
    <property type="project" value="TreeGrafter"/>
</dbReference>
<dbReference type="Proteomes" id="UP000092484">
    <property type="component" value="Unassembled WGS sequence"/>
</dbReference>
<evidence type="ECO:0000256" key="3">
    <source>
        <dbReference type="ARBA" id="ARBA00011901"/>
    </source>
</evidence>
<accession>A0A1A7BHZ1</accession>
<keyword evidence="5" id="KW-0961">Cell wall biogenesis/degradation</keyword>
<dbReference type="GO" id="GO:0071555">
    <property type="term" value="P:cell wall organization"/>
    <property type="evidence" value="ECO:0007669"/>
    <property type="project" value="UniProtKB-KW"/>
</dbReference>
<organism evidence="8 9">
    <name type="scientific">Erythrobacter dokdonensis DSW-74</name>
    <dbReference type="NCBI Taxonomy" id="1300349"/>
    <lineage>
        <taxon>Bacteria</taxon>
        <taxon>Pseudomonadati</taxon>
        <taxon>Pseudomonadota</taxon>
        <taxon>Alphaproteobacteria</taxon>
        <taxon>Sphingomonadales</taxon>
        <taxon>Erythrobacteraceae</taxon>
        <taxon>Erythrobacter/Porphyrobacter group</taxon>
        <taxon>Erythrobacter</taxon>
    </lineage>
</organism>
<dbReference type="RefSeq" id="WP_324613936.1">
    <property type="nucleotide sequence ID" value="NZ_LZYB01000003.1"/>
</dbReference>
<protein>
    <recommendedName>
        <fullName evidence="3">N-acetylmuramoyl-L-alanine amidase</fullName>
        <ecNumber evidence="3">3.5.1.28</ecNumber>
    </recommendedName>
</protein>
<comment type="similarity">
    <text evidence="2">Belongs to the N-acetylmuramoyl-L-alanine amidase 2 family.</text>
</comment>
<dbReference type="Gene3D" id="1.10.101.10">
    <property type="entry name" value="PGBD-like superfamily/PGBD"/>
    <property type="match status" value="1"/>
</dbReference>
<dbReference type="PATRIC" id="fig|1300349.4.peg.1731"/>
<dbReference type="SMART" id="SM00644">
    <property type="entry name" value="Ami_2"/>
    <property type="match status" value="1"/>
</dbReference>
<dbReference type="InterPro" id="IPR051206">
    <property type="entry name" value="NAMLAA_amidase_2"/>
</dbReference>
<dbReference type="GO" id="GO:0009253">
    <property type="term" value="P:peptidoglycan catabolic process"/>
    <property type="evidence" value="ECO:0007669"/>
    <property type="project" value="InterPro"/>
</dbReference>